<feature type="compositionally biased region" description="Polar residues" evidence="8">
    <location>
        <begin position="760"/>
        <end position="799"/>
    </location>
</feature>
<reference evidence="9" key="4">
    <citation type="submission" date="2025-09" db="UniProtKB">
        <authorList>
            <consortium name="Ensembl"/>
        </authorList>
    </citation>
    <scope>IDENTIFICATION</scope>
</reference>
<dbReference type="Proteomes" id="UP000265140">
    <property type="component" value="Chromosome 11"/>
</dbReference>
<feature type="compositionally biased region" description="Low complexity" evidence="8">
    <location>
        <begin position="536"/>
        <end position="546"/>
    </location>
</feature>
<feature type="compositionally biased region" description="Polar residues" evidence="8">
    <location>
        <begin position="592"/>
        <end position="608"/>
    </location>
</feature>
<dbReference type="GO" id="GO:0031175">
    <property type="term" value="P:neuron projection development"/>
    <property type="evidence" value="ECO:0007669"/>
    <property type="project" value="TreeGrafter"/>
</dbReference>
<feature type="compositionally biased region" description="Basic and acidic residues" evidence="8">
    <location>
        <begin position="351"/>
        <end position="362"/>
    </location>
</feature>
<dbReference type="GO" id="GO:0000226">
    <property type="term" value="P:microtubule cytoskeleton organization"/>
    <property type="evidence" value="ECO:0007669"/>
    <property type="project" value="TreeGrafter"/>
</dbReference>
<dbReference type="InterPro" id="IPR027324">
    <property type="entry name" value="MAP2/MAP4/Tau"/>
</dbReference>
<dbReference type="GO" id="GO:0043005">
    <property type="term" value="C:neuron projection"/>
    <property type="evidence" value="ECO:0007669"/>
    <property type="project" value="TreeGrafter"/>
</dbReference>
<feature type="compositionally biased region" description="Basic and acidic residues" evidence="8">
    <location>
        <begin position="1"/>
        <end position="15"/>
    </location>
</feature>
<feature type="region of interest" description="Disordered" evidence="8">
    <location>
        <begin position="757"/>
        <end position="799"/>
    </location>
</feature>
<proteinExistence type="predicted"/>
<dbReference type="PROSITE" id="PS00229">
    <property type="entry name" value="TAU_MAP_1"/>
    <property type="match status" value="2"/>
</dbReference>
<reference evidence="9" key="3">
    <citation type="submission" date="2025-08" db="UniProtKB">
        <authorList>
            <consortium name="Ensembl"/>
        </authorList>
    </citation>
    <scope>IDENTIFICATION</scope>
</reference>
<dbReference type="Pfam" id="PF00418">
    <property type="entry name" value="Tubulin-binding"/>
    <property type="match status" value="3"/>
</dbReference>
<dbReference type="PROSITE" id="PS51491">
    <property type="entry name" value="TAU_MAP_2"/>
    <property type="match status" value="3"/>
</dbReference>
<keyword evidence="10" id="KW-1185">Reference proteome</keyword>
<evidence type="ECO:0000256" key="1">
    <source>
        <dbReference type="ARBA" id="ARBA00004245"/>
    </source>
</evidence>
<feature type="compositionally biased region" description="Basic and acidic residues" evidence="8">
    <location>
        <begin position="167"/>
        <end position="184"/>
    </location>
</feature>
<reference evidence="9" key="2">
    <citation type="submission" date="2020-02" db="EMBL/GenBank/DDBJ databases">
        <title>Esox lucius (northern pike) genome, fEsoLuc1, primary haplotype.</title>
        <authorList>
            <person name="Myers G."/>
            <person name="Karagic N."/>
            <person name="Meyer A."/>
            <person name="Pippel M."/>
            <person name="Reichard M."/>
            <person name="Winkler S."/>
            <person name="Tracey A."/>
            <person name="Sims Y."/>
            <person name="Howe K."/>
            <person name="Rhie A."/>
            <person name="Formenti G."/>
            <person name="Durbin R."/>
            <person name="Fedrigo O."/>
            <person name="Jarvis E.D."/>
        </authorList>
    </citation>
    <scope>NUCLEOTIDE SEQUENCE [LARGE SCALE GENOMIC DNA]</scope>
</reference>
<evidence type="ECO:0000313" key="10">
    <source>
        <dbReference type="Proteomes" id="UP000265140"/>
    </source>
</evidence>
<feature type="compositionally biased region" description="Low complexity" evidence="8">
    <location>
        <begin position="504"/>
        <end position="525"/>
    </location>
</feature>
<evidence type="ECO:0000256" key="4">
    <source>
        <dbReference type="ARBA" id="ARBA00022701"/>
    </source>
</evidence>
<gene>
    <name evidence="9" type="primary">DIDO1</name>
</gene>
<feature type="compositionally biased region" description="Basic and acidic residues" evidence="8">
    <location>
        <begin position="37"/>
        <end position="46"/>
    </location>
</feature>
<evidence type="ECO:0000256" key="5">
    <source>
        <dbReference type="ARBA" id="ARBA00022737"/>
    </source>
</evidence>
<dbReference type="Bgee" id="ENSELUG00000012754">
    <property type="expression patterns" value="Expressed in brain and 10 other cell types or tissues"/>
</dbReference>
<evidence type="ECO:0000256" key="3">
    <source>
        <dbReference type="ARBA" id="ARBA00022553"/>
    </source>
</evidence>
<evidence type="ECO:0000256" key="6">
    <source>
        <dbReference type="ARBA" id="ARBA00023212"/>
    </source>
</evidence>
<feature type="compositionally biased region" description="Basic and acidic residues" evidence="8">
    <location>
        <begin position="193"/>
        <end position="232"/>
    </location>
</feature>
<evidence type="ECO:0000256" key="7">
    <source>
        <dbReference type="RuleBase" id="RU000686"/>
    </source>
</evidence>
<dbReference type="GeneTree" id="ENSGT00940000155494"/>
<dbReference type="Ensembl" id="ENSELUT00000038120.3">
    <property type="protein sequence ID" value="ENSELUP00000012499.1"/>
    <property type="gene ID" value="ENSELUG00000012754.3"/>
</dbReference>
<feature type="region of interest" description="Disordered" evidence="8">
    <location>
        <begin position="1"/>
        <end position="306"/>
    </location>
</feature>
<keyword evidence="4 7" id="KW-0493">Microtubule</keyword>
<evidence type="ECO:0000313" key="9">
    <source>
        <dbReference type="Ensembl" id="ENSELUP00000012499.1"/>
    </source>
</evidence>
<feature type="compositionally biased region" description="Basic and acidic residues" evidence="8">
    <location>
        <begin position="139"/>
        <end position="150"/>
    </location>
</feature>
<feature type="region of interest" description="Disordered" evidence="8">
    <location>
        <begin position="457"/>
        <end position="645"/>
    </location>
</feature>
<feature type="compositionally biased region" description="Acidic residues" evidence="8">
    <location>
        <begin position="261"/>
        <end position="278"/>
    </location>
</feature>
<keyword evidence="3" id="KW-0597">Phosphoprotein</keyword>
<dbReference type="PANTHER" id="PTHR11501:SF18">
    <property type="entry name" value="MICROTUBULE-ASSOCIATED PROTEIN"/>
    <property type="match status" value="1"/>
</dbReference>
<dbReference type="GO" id="GO:0008017">
    <property type="term" value="F:microtubule binding"/>
    <property type="evidence" value="ECO:0007669"/>
    <property type="project" value="InterPro"/>
</dbReference>
<dbReference type="AlphaFoldDB" id="A0A3P8Y9K9"/>
<keyword evidence="6 7" id="KW-0206">Cytoskeleton</keyword>
<evidence type="ECO:0000256" key="8">
    <source>
        <dbReference type="SAM" id="MobiDB-lite"/>
    </source>
</evidence>
<protein>
    <recommendedName>
        <fullName evidence="7">Microtubule-associated protein</fullName>
    </recommendedName>
</protein>
<sequence length="799" mass="84790">MDQHHDLNSSLDDHAALQLNSGETMASADLANMTLKEPQHQQEAKKPNGVQDEPGLKKATGGATPTGQEELAASLSPTPGGLSPATESGRSSQSGFVDGGSEDGERAEPVSPKASPVAPEAPAERDTSGLFSPDSLGSEQKRSQSDKVSVDHSLSGSESEDEDEKDVCENKEAPTSVYEDRISPEEPQNLSFTEKDVYESKEAPTSLYEDRISPEESHNLSFTEKDVYESKEAPTAAYDVRVSTEKPQSPLFTEKEASKEQEDEEKEEDSDEEDDEERIEVSTIRRRPRREPSSEEEEQEKVECRPPVVIPVALTPEEAKQRVLSFDYTEPQGQSMGQGVPAKWQNGVDKTSPESKSPDSNKADLGSPFSPSTVVDRTQDESLLTEQQPDACDEEELKEKEVQEIASPSPITATPPEDIEPVQLHDEPTKTNQQESAEKYLETSDEDAIAAVSAAQLVTNDKPGQAKPAVTKPMELPDGGPEGDAQRSATIAAKGPVRKEKKVATTTAAPPPKTAAVKTQKATPKGAASPGRKANATGAVLKVKAGAGAGKDASDKKPGDGKTPSSKTPGAKPHGSGSKAQAKTTAGVDSPKTPQDRSGYSSPSTPKSPASREVKKVAVVRTPPKSPASTRGRTPAPLAAPMPDLKNVRSKIGSTENIKHSPGGGRVQITHKKIDLSNVQSKCGSKANIHHKPGGGNVEIKSEKLDFKVQSKIGSLENVGHVAGGGQKKIESHKLSFRETAKARTDHGAEIVPVEIITGGSPSRLRSNVSSPGSQNMTETPPLSTLADQVSASLAKQGL</sequence>
<reference evidence="10" key="1">
    <citation type="journal article" date="2014" name="PLoS ONE">
        <title>The genome and linkage map of the northern pike (Esox lucius): conserved synteny revealed between the salmonid sister group and the Neoteleostei.</title>
        <authorList>
            <person name="Rondeau E.B."/>
            <person name="Minkley D.R."/>
            <person name="Leong J.S."/>
            <person name="Messmer A.M."/>
            <person name="Jantzen J.R."/>
            <person name="von Schalburg K.R."/>
            <person name="Lemon C."/>
            <person name="Bird N.H."/>
            <person name="Koop B.F."/>
        </authorList>
    </citation>
    <scope>NUCLEOTIDE SEQUENCE</scope>
</reference>
<feature type="compositionally biased region" description="Polar residues" evidence="8">
    <location>
        <begin position="369"/>
        <end position="388"/>
    </location>
</feature>
<comment type="subcellular location">
    <subcellularLocation>
        <location evidence="1 7">Cytoplasm</location>
        <location evidence="1 7">Cytoskeleton</location>
    </subcellularLocation>
</comment>
<feature type="region of interest" description="Disordered" evidence="8">
    <location>
        <begin position="323"/>
        <end position="445"/>
    </location>
</feature>
<accession>A0A3P8Y9K9</accession>
<evidence type="ECO:0000256" key="2">
    <source>
        <dbReference type="ARBA" id="ARBA00022490"/>
    </source>
</evidence>
<organism evidence="9 10">
    <name type="scientific">Esox lucius</name>
    <name type="common">Northern pike</name>
    <dbReference type="NCBI Taxonomy" id="8010"/>
    <lineage>
        <taxon>Eukaryota</taxon>
        <taxon>Metazoa</taxon>
        <taxon>Chordata</taxon>
        <taxon>Craniata</taxon>
        <taxon>Vertebrata</taxon>
        <taxon>Euteleostomi</taxon>
        <taxon>Actinopterygii</taxon>
        <taxon>Neopterygii</taxon>
        <taxon>Teleostei</taxon>
        <taxon>Protacanthopterygii</taxon>
        <taxon>Esociformes</taxon>
        <taxon>Esocidae</taxon>
        <taxon>Esox</taxon>
    </lineage>
</organism>
<feature type="compositionally biased region" description="Polar residues" evidence="8">
    <location>
        <begin position="85"/>
        <end position="95"/>
    </location>
</feature>
<dbReference type="GO" id="GO:0005874">
    <property type="term" value="C:microtubule"/>
    <property type="evidence" value="ECO:0007669"/>
    <property type="project" value="UniProtKB-KW"/>
</dbReference>
<keyword evidence="5" id="KW-0677">Repeat</keyword>
<dbReference type="PANTHER" id="PTHR11501">
    <property type="entry name" value="MICROTUBULE-ASSOCIATED PROTEIN"/>
    <property type="match status" value="1"/>
</dbReference>
<dbReference type="InterPro" id="IPR001084">
    <property type="entry name" value="MAP_tubulin-bd_rpt"/>
</dbReference>
<name>A0A3P8Y9K9_ESOLU</name>
<keyword evidence="2 7" id="KW-0963">Cytoplasm</keyword>